<dbReference type="KEGG" id="coh:EAV92_17630"/>
<keyword evidence="8" id="KW-1185">Reference proteome</keyword>
<keyword evidence="2" id="KW-1003">Cell membrane</keyword>
<sequence>MNDLPVLMRRNTRLTFFFLSVGFLGMVFRPDWKPVFGGFLMGVAGGYLMSLHLAWKVQAIAAKAATGRRGRFGTFGFVSRAAIGVLAAVISVRYLEFNLPATAVGLLAGPLVTLLLGLFAISRQSGGHSSDERGEKQ</sequence>
<name>A0A3G3K0Z1_9BACL</name>
<evidence type="ECO:0000256" key="4">
    <source>
        <dbReference type="ARBA" id="ARBA00022989"/>
    </source>
</evidence>
<feature type="transmembrane region" description="Helical" evidence="6">
    <location>
        <begin position="75"/>
        <end position="95"/>
    </location>
</feature>
<feature type="transmembrane region" description="Helical" evidence="6">
    <location>
        <begin position="35"/>
        <end position="55"/>
    </location>
</feature>
<accession>A0A3G3K0Z1</accession>
<feature type="transmembrane region" description="Helical" evidence="6">
    <location>
        <begin position="12"/>
        <end position="29"/>
    </location>
</feature>
<dbReference type="Proteomes" id="UP000269097">
    <property type="component" value="Chromosome"/>
</dbReference>
<dbReference type="Pfam" id="PF03899">
    <property type="entry name" value="ATP-synt_I"/>
    <property type="match status" value="1"/>
</dbReference>
<reference evidence="7 8" key="1">
    <citation type="submission" date="2018-10" db="EMBL/GenBank/DDBJ databases">
        <title>Genome Sequence of Cohnella sp.</title>
        <authorList>
            <person name="Srinivasan S."/>
            <person name="Kim M.K."/>
        </authorList>
    </citation>
    <scope>NUCLEOTIDE SEQUENCE [LARGE SCALE GENOMIC DNA]</scope>
    <source>
        <strain evidence="7 8">18JY8-7</strain>
    </source>
</reference>
<evidence type="ECO:0000313" key="8">
    <source>
        <dbReference type="Proteomes" id="UP000269097"/>
    </source>
</evidence>
<gene>
    <name evidence="7" type="ORF">EAV92_17630</name>
</gene>
<evidence type="ECO:0000256" key="1">
    <source>
        <dbReference type="ARBA" id="ARBA00004651"/>
    </source>
</evidence>
<dbReference type="EMBL" id="CP033433">
    <property type="protein sequence ID" value="AYQ74225.1"/>
    <property type="molecule type" value="Genomic_DNA"/>
</dbReference>
<keyword evidence="5 6" id="KW-0472">Membrane</keyword>
<proteinExistence type="predicted"/>
<feature type="transmembrane region" description="Helical" evidence="6">
    <location>
        <begin position="101"/>
        <end position="121"/>
    </location>
</feature>
<evidence type="ECO:0000256" key="2">
    <source>
        <dbReference type="ARBA" id="ARBA00022475"/>
    </source>
</evidence>
<dbReference type="AlphaFoldDB" id="A0A3G3K0Z1"/>
<dbReference type="InterPro" id="IPR005598">
    <property type="entry name" value="ATP_synth_I"/>
</dbReference>
<dbReference type="GO" id="GO:0005886">
    <property type="term" value="C:plasma membrane"/>
    <property type="evidence" value="ECO:0007669"/>
    <property type="project" value="UniProtKB-SubCell"/>
</dbReference>
<evidence type="ECO:0000256" key="3">
    <source>
        <dbReference type="ARBA" id="ARBA00022692"/>
    </source>
</evidence>
<dbReference type="RefSeq" id="WP_123042306.1">
    <property type="nucleotide sequence ID" value="NZ_CP033433.1"/>
</dbReference>
<keyword evidence="3 6" id="KW-0812">Transmembrane</keyword>
<keyword evidence="4 6" id="KW-1133">Transmembrane helix</keyword>
<evidence type="ECO:0000256" key="5">
    <source>
        <dbReference type="ARBA" id="ARBA00023136"/>
    </source>
</evidence>
<organism evidence="7 8">
    <name type="scientific">Cohnella candidum</name>
    <dbReference type="NCBI Taxonomy" id="2674991"/>
    <lineage>
        <taxon>Bacteria</taxon>
        <taxon>Bacillati</taxon>
        <taxon>Bacillota</taxon>
        <taxon>Bacilli</taxon>
        <taxon>Bacillales</taxon>
        <taxon>Paenibacillaceae</taxon>
        <taxon>Cohnella</taxon>
    </lineage>
</organism>
<comment type="subcellular location">
    <subcellularLocation>
        <location evidence="1">Cell membrane</location>
        <topology evidence="1">Multi-pass membrane protein</topology>
    </subcellularLocation>
</comment>
<evidence type="ECO:0000313" key="7">
    <source>
        <dbReference type="EMBL" id="AYQ74225.1"/>
    </source>
</evidence>
<evidence type="ECO:0000256" key="6">
    <source>
        <dbReference type="SAM" id="Phobius"/>
    </source>
</evidence>
<protein>
    <submittedName>
        <fullName evidence="7">ATP synthase subunit I</fullName>
    </submittedName>
</protein>